<dbReference type="GO" id="GO:0016791">
    <property type="term" value="F:phosphatase activity"/>
    <property type="evidence" value="ECO:0007669"/>
    <property type="project" value="TreeGrafter"/>
</dbReference>
<feature type="domain" description="Calcineurin-like phosphoesterase" evidence="2">
    <location>
        <begin position="2"/>
        <end position="179"/>
    </location>
</feature>
<dbReference type="GO" id="GO:0005737">
    <property type="term" value="C:cytoplasm"/>
    <property type="evidence" value="ECO:0007669"/>
    <property type="project" value="TreeGrafter"/>
</dbReference>
<dbReference type="PANTHER" id="PTHR42850">
    <property type="entry name" value="METALLOPHOSPHOESTERASE"/>
    <property type="match status" value="1"/>
</dbReference>
<dbReference type="AlphaFoldDB" id="A0A6M1U059"/>
<dbReference type="Proteomes" id="UP000474758">
    <property type="component" value="Unassembled WGS sequence"/>
</dbReference>
<proteinExistence type="inferred from homology"/>
<keyword evidence="4" id="KW-1185">Reference proteome</keyword>
<name>A0A6M1U059_9RHOB</name>
<sequence>MMAIISDIHANRAALEAVLADIDAQGCDEILCLGDVIGYNAEPEECVQLLMRRGIPNILGNHDSYITTGRNCERSRVVAEIIDDHRSRLSAESIDWLKLSLGAIRRDDVLFLHGGPEDPVDQYIYEVDEALFPEGVSILFAGHTHVQCCIRLGGKTFCNPGSVGQPRDGDPRAAYAILDGREIHLRRVAYDVARTIEVMDERGYEPYKSRGLAVGAQINGKISTITVRE</sequence>
<dbReference type="PANTHER" id="PTHR42850:SF2">
    <property type="entry name" value="BLL5683 PROTEIN"/>
    <property type="match status" value="1"/>
</dbReference>
<accession>A0A6M1U059</accession>
<evidence type="ECO:0000256" key="1">
    <source>
        <dbReference type="ARBA" id="ARBA00008950"/>
    </source>
</evidence>
<dbReference type="EMBL" id="JAALFE010000001">
    <property type="protein sequence ID" value="NGQ89445.1"/>
    <property type="molecule type" value="Genomic_DNA"/>
</dbReference>
<dbReference type="InterPro" id="IPR024654">
    <property type="entry name" value="Calcineurin-like_PHP_lpxH"/>
</dbReference>
<dbReference type="RefSeq" id="WP_165046546.1">
    <property type="nucleotide sequence ID" value="NZ_JAALFE010000001.1"/>
</dbReference>
<dbReference type="InterPro" id="IPR029052">
    <property type="entry name" value="Metallo-depent_PP-like"/>
</dbReference>
<comment type="caution">
    <text evidence="3">The sequence shown here is derived from an EMBL/GenBank/DDBJ whole genome shotgun (WGS) entry which is preliminary data.</text>
</comment>
<evidence type="ECO:0000313" key="3">
    <source>
        <dbReference type="EMBL" id="NGQ89445.1"/>
    </source>
</evidence>
<evidence type="ECO:0000259" key="2">
    <source>
        <dbReference type="Pfam" id="PF12850"/>
    </source>
</evidence>
<dbReference type="Gene3D" id="3.60.21.10">
    <property type="match status" value="1"/>
</dbReference>
<dbReference type="Pfam" id="PF12850">
    <property type="entry name" value="Metallophos_2"/>
    <property type="match status" value="1"/>
</dbReference>
<gene>
    <name evidence="3" type="ORF">G5V65_00945</name>
</gene>
<dbReference type="SUPFAM" id="SSF56300">
    <property type="entry name" value="Metallo-dependent phosphatases"/>
    <property type="match status" value="1"/>
</dbReference>
<dbReference type="InterPro" id="IPR011152">
    <property type="entry name" value="Pesterase_MJ0912"/>
</dbReference>
<protein>
    <submittedName>
        <fullName evidence="3">Metallophosphoesterase family protein</fullName>
    </submittedName>
</protein>
<reference evidence="3 4" key="1">
    <citation type="submission" date="2020-02" db="EMBL/GenBank/DDBJ databases">
        <title>Rhodobacter translucens sp. nov., a novel bacterium isolated from activated sludge.</title>
        <authorList>
            <person name="Liu J."/>
        </authorList>
    </citation>
    <scope>NUCLEOTIDE SEQUENCE [LARGE SCALE GENOMIC DNA]</scope>
    <source>
        <strain evidence="3 4">HX-7-19</strain>
    </source>
</reference>
<evidence type="ECO:0000313" key="4">
    <source>
        <dbReference type="Proteomes" id="UP000474758"/>
    </source>
</evidence>
<dbReference type="PIRSF" id="PIRSF000883">
    <property type="entry name" value="Pesterase_MJ0912"/>
    <property type="match status" value="1"/>
</dbReference>
<dbReference type="CDD" id="cd00838">
    <property type="entry name" value="MPP_superfamily"/>
    <property type="match status" value="1"/>
</dbReference>
<comment type="similarity">
    <text evidence="1">Belongs to the metallophosphoesterase superfamily. YfcE family.</text>
</comment>
<organism evidence="3 4">
    <name type="scientific">Paragemmobacter kunshanensis</name>
    <dbReference type="NCBI Taxonomy" id="2583234"/>
    <lineage>
        <taxon>Bacteria</taxon>
        <taxon>Pseudomonadati</taxon>
        <taxon>Pseudomonadota</taxon>
        <taxon>Alphaproteobacteria</taxon>
        <taxon>Rhodobacterales</taxon>
        <taxon>Paracoccaceae</taxon>
        <taxon>Paragemmobacter</taxon>
    </lineage>
</organism>
<dbReference type="InterPro" id="IPR050126">
    <property type="entry name" value="Ap4A_hydrolase"/>
</dbReference>